<protein>
    <submittedName>
        <fullName evidence="1">DUF1292 domain-containing protein</fullName>
    </submittedName>
</protein>
<comment type="caution">
    <text evidence="1">The sequence shown here is derived from an EMBL/GenBank/DDBJ whole genome shotgun (WGS) entry which is preliminary data.</text>
</comment>
<dbReference type="Pfam" id="PF06949">
    <property type="entry name" value="DUF1292"/>
    <property type="match status" value="1"/>
</dbReference>
<dbReference type="RefSeq" id="WP_124952501.1">
    <property type="nucleotide sequence ID" value="NZ_RRCM01000001.1"/>
</dbReference>
<proteinExistence type="predicted"/>
<name>A0A3P3Q7K9_9FIRM</name>
<evidence type="ECO:0000313" key="2">
    <source>
        <dbReference type="Proteomes" id="UP000276982"/>
    </source>
</evidence>
<organism evidence="1 2">
    <name type="scientific">Lachnoanaerobaculum orale</name>
    <dbReference type="NCBI Taxonomy" id="979627"/>
    <lineage>
        <taxon>Bacteria</taxon>
        <taxon>Bacillati</taxon>
        <taxon>Bacillota</taxon>
        <taxon>Clostridia</taxon>
        <taxon>Lachnospirales</taxon>
        <taxon>Lachnospiraceae</taxon>
        <taxon>Lachnoanaerobaculum</taxon>
    </lineage>
</organism>
<sequence>MKNDTVSFLSEDGENIKLSVLEETKINGISYILVTDSFDGEDGECYIMKDISSGDCEDANYIFVEDENELDSVFDIFEKMMDDIDIVR</sequence>
<dbReference type="EMBL" id="RRCM01000001">
    <property type="protein sequence ID" value="RRJ17186.1"/>
    <property type="molecule type" value="Genomic_DNA"/>
</dbReference>
<reference evidence="1 2" key="1">
    <citation type="submission" date="2018-11" db="EMBL/GenBank/DDBJ databases">
        <title>Genome sequencing of Lachnoanaerobaculum orale DSM 24553T.</title>
        <authorList>
            <person name="Kook J.-K."/>
            <person name="Park S.-N."/>
            <person name="Lim Y.K."/>
        </authorList>
    </citation>
    <scope>NUCLEOTIDE SEQUENCE [LARGE SCALE GENOMIC DNA]</scope>
    <source>
        <strain evidence="1 2">DSM 24553</strain>
    </source>
</reference>
<evidence type="ECO:0000313" key="1">
    <source>
        <dbReference type="EMBL" id="RRJ17186.1"/>
    </source>
</evidence>
<dbReference type="AlphaFoldDB" id="A0A3P3Q7K9"/>
<accession>A0A3P3Q7K9</accession>
<keyword evidence="2" id="KW-1185">Reference proteome</keyword>
<dbReference type="Proteomes" id="UP000276982">
    <property type="component" value="Unassembled WGS sequence"/>
</dbReference>
<gene>
    <name evidence="1" type="ORF">EHW90_09455</name>
</gene>
<dbReference type="InterPro" id="IPR009711">
    <property type="entry name" value="UPF0473"/>
</dbReference>